<name>A0AA37JSA7_9FIRM</name>
<sequence length="563" mass="63697">MMYYKQTQNDSVRMLMEVLEMEAQENPVWTLQNLFILCLDSSFMDDNPQNSDYYDSTYLILAELYLEFKQYDQMADVPAFLRSVRSFTMDEESKQEMIAVLTDLVSDIIDDRARVLTVQWEREGTLRDWQPHIEELVSEIMETVPEQPSVNPDTANELEVKFQKKRSKKKTALFFAGSLLFTWLSLYILLYGAGVTWHAVNLRVNGIKTTAEVIQIASEMRPGKDRGIGEPIFYSYFEVVNFTTKSGSEVQSRLDVKGESEDHYAIGDEVEIYYNPEAPAQIMDAGSHARLIKGIAAIAVGLFIFIVIAVMNKGLFASMGSLGWIASIGIKAVLFLLALYLLADQNLYTLYRCFPAVDEEACVNSDGVMVRRNDGKPFSGRMKSRTDQNLSVYSYKNGQLDGLDVVYYDGIVKETGCWKEGKQNGLFRLYTPSGILVDYANFENGERHGLTRQFDPETGGITAEGRYNNGQLDGTWIQYYPDGRTVAIEQTYQNGILNGSARQYYENGQLQIDMSYSDGVPSGPYKFYYPNGQIAVDGVLENGSYRSDTKMYDEDGISITEIP</sequence>
<evidence type="ECO:0008006" key="4">
    <source>
        <dbReference type="Google" id="ProtNLM"/>
    </source>
</evidence>
<organism evidence="2 3">
    <name type="scientific">Hungatella hathewayi</name>
    <dbReference type="NCBI Taxonomy" id="154046"/>
    <lineage>
        <taxon>Bacteria</taxon>
        <taxon>Bacillati</taxon>
        <taxon>Bacillota</taxon>
        <taxon>Clostridia</taxon>
        <taxon>Lachnospirales</taxon>
        <taxon>Lachnospiraceae</taxon>
        <taxon>Hungatella</taxon>
    </lineage>
</organism>
<feature type="transmembrane region" description="Helical" evidence="1">
    <location>
        <begin position="291"/>
        <end position="310"/>
    </location>
</feature>
<dbReference type="InterPro" id="IPR011652">
    <property type="entry name" value="MORN_2"/>
</dbReference>
<dbReference type="GO" id="GO:0005694">
    <property type="term" value="C:chromosome"/>
    <property type="evidence" value="ECO:0007669"/>
    <property type="project" value="TreeGrafter"/>
</dbReference>
<evidence type="ECO:0000313" key="2">
    <source>
        <dbReference type="EMBL" id="GKH03720.1"/>
    </source>
</evidence>
<dbReference type="AlphaFoldDB" id="A0AA37JSA7"/>
<feature type="transmembrane region" description="Helical" evidence="1">
    <location>
        <begin position="322"/>
        <end position="343"/>
    </location>
</feature>
<keyword evidence="1" id="KW-0472">Membrane</keyword>
<feature type="transmembrane region" description="Helical" evidence="1">
    <location>
        <begin position="171"/>
        <end position="193"/>
    </location>
</feature>
<protein>
    <recommendedName>
        <fullName evidence="4">DUF3592 domain-containing protein</fullName>
    </recommendedName>
</protein>
<dbReference type="Pfam" id="PF07661">
    <property type="entry name" value="MORN_2"/>
    <property type="match status" value="2"/>
</dbReference>
<dbReference type="SUPFAM" id="SSF82185">
    <property type="entry name" value="Histone H3 K4-specific methyltransferase SET7/9 N-terminal domain"/>
    <property type="match status" value="2"/>
</dbReference>
<proteinExistence type="predicted"/>
<accession>A0AA37JSA7</accession>
<evidence type="ECO:0000313" key="3">
    <source>
        <dbReference type="Proteomes" id="UP001055091"/>
    </source>
</evidence>
<evidence type="ECO:0000256" key="1">
    <source>
        <dbReference type="SAM" id="Phobius"/>
    </source>
</evidence>
<gene>
    <name evidence="2" type="ORF">CE91St55_57010</name>
</gene>
<reference evidence="2" key="1">
    <citation type="submission" date="2022-01" db="EMBL/GenBank/DDBJ databases">
        <title>Novel bile acid biosynthetic pathways are enriched in the microbiome of centenarians.</title>
        <authorList>
            <person name="Sato Y."/>
            <person name="Atarashi K."/>
            <person name="Plichta R.D."/>
            <person name="Arai Y."/>
            <person name="Sasajima S."/>
            <person name="Kearney M.S."/>
            <person name="Suda W."/>
            <person name="Takeshita K."/>
            <person name="Sasaki T."/>
            <person name="Okamoto S."/>
            <person name="Skelly N.A."/>
            <person name="Okamura Y."/>
            <person name="Vlamakis H."/>
            <person name="Li Y."/>
            <person name="Tanoue T."/>
            <person name="Takei H."/>
            <person name="Nittono H."/>
            <person name="Narushima S."/>
            <person name="Irie J."/>
            <person name="Itoh H."/>
            <person name="Moriya K."/>
            <person name="Sugiura Y."/>
            <person name="Suematsu M."/>
            <person name="Moritoki N."/>
            <person name="Shibata S."/>
            <person name="Littman R.D."/>
            <person name="Fischbach A.M."/>
            <person name="Uwamino Y."/>
            <person name="Inoue T."/>
            <person name="Honda A."/>
            <person name="Hattori M."/>
            <person name="Murai T."/>
            <person name="Xavier J.R."/>
            <person name="Hirose N."/>
            <person name="Honda K."/>
        </authorList>
    </citation>
    <scope>NUCLEOTIDE SEQUENCE</scope>
    <source>
        <strain evidence="2">CE91-St55</strain>
    </source>
</reference>
<dbReference type="RefSeq" id="WP_148509345.1">
    <property type="nucleotide sequence ID" value="NZ_BQNJ01000002.1"/>
</dbReference>
<keyword evidence="1" id="KW-0812">Transmembrane</keyword>
<dbReference type="GO" id="GO:0003682">
    <property type="term" value="F:chromatin binding"/>
    <property type="evidence" value="ECO:0007669"/>
    <property type="project" value="TreeGrafter"/>
</dbReference>
<dbReference type="GO" id="GO:0070828">
    <property type="term" value="P:heterochromatin organization"/>
    <property type="evidence" value="ECO:0007669"/>
    <property type="project" value="TreeGrafter"/>
</dbReference>
<dbReference type="PANTHER" id="PTHR46820:SF1">
    <property type="entry name" value="HISTONE-LYSINE N-METHYLTRANSFERASE SETD7"/>
    <property type="match status" value="1"/>
</dbReference>
<dbReference type="Gene3D" id="2.20.110.10">
    <property type="entry name" value="Histone H3 K4-specific methyltransferase SET7/9 N-terminal domain"/>
    <property type="match status" value="2"/>
</dbReference>
<dbReference type="EMBL" id="BQNJ01000002">
    <property type="protein sequence ID" value="GKH03720.1"/>
    <property type="molecule type" value="Genomic_DNA"/>
</dbReference>
<keyword evidence="1" id="KW-1133">Transmembrane helix</keyword>
<dbReference type="PANTHER" id="PTHR46820">
    <property type="entry name" value="HISTONE-LYSINE N-METHYLTRANSFERASE SETD7"/>
    <property type="match status" value="1"/>
</dbReference>
<dbReference type="Proteomes" id="UP001055091">
    <property type="component" value="Unassembled WGS sequence"/>
</dbReference>
<comment type="caution">
    <text evidence="2">The sequence shown here is derived from an EMBL/GenBank/DDBJ whole genome shotgun (WGS) entry which is preliminary data.</text>
</comment>